<dbReference type="EC" id="2.7.13.3" evidence="2"/>
<evidence type="ECO:0000259" key="10">
    <source>
        <dbReference type="PROSITE" id="PS50109"/>
    </source>
</evidence>
<evidence type="ECO:0000256" key="5">
    <source>
        <dbReference type="ARBA" id="ARBA00022741"/>
    </source>
</evidence>
<dbReference type="CDD" id="cd00082">
    <property type="entry name" value="HisKA"/>
    <property type="match status" value="1"/>
</dbReference>
<dbReference type="InterPro" id="IPR004358">
    <property type="entry name" value="Sig_transdc_His_kin-like_C"/>
</dbReference>
<dbReference type="PANTHER" id="PTHR42878:SF7">
    <property type="entry name" value="SENSOR HISTIDINE KINASE GLRK"/>
    <property type="match status" value="1"/>
</dbReference>
<dbReference type="RefSeq" id="WP_129922860.1">
    <property type="nucleotide sequence ID" value="NZ_SEWE01000058.1"/>
</dbReference>
<sequence>MSIPPAASLTLFAPPEALLNDLLAVSLTGIIVYTPMYDAAGTITDFTFEYLNPVAQRMMSMPERPTLTHNQQWPHSIEHGTFAFHVDAFVTGEPRRYDINYQADGYDNYYCLAARRSGNCLLVSFTDTADQPRTAVEIALRESQAAEKKGRQQMEQLNQELESRVQERTEQLKLINEALGLTNQKLSRTNTDLDNFIYIASHDLKAPITNIEGLLDLLHHQLPAPLMAGETGHILTLMHDSVNRFKRTIEHLADVNKLQRESEPATEAVDLARVIDDVCLDLAPQLAKIGGTVEVDVNHCPPLLISAKNLRSVVANLLGNALKYHQPGRPLRVQVHARAKEGFVVLDVQDNGLGIELNAQREAQIFAMFQRLHSHVEGSGLGLYMVKRIAENAGGTVTVQSQLGKGTLFSVALPTGPAPAGPQ</sequence>
<dbReference type="PRINTS" id="PR00344">
    <property type="entry name" value="BCTRLSENSOR"/>
</dbReference>
<evidence type="ECO:0000256" key="1">
    <source>
        <dbReference type="ARBA" id="ARBA00000085"/>
    </source>
</evidence>
<reference evidence="11 12" key="1">
    <citation type="submission" date="2019-02" db="EMBL/GenBank/DDBJ databases">
        <title>Bacterial novel species isolated from soil.</title>
        <authorList>
            <person name="Jung H.-Y."/>
        </authorList>
    </citation>
    <scope>NUCLEOTIDE SEQUENCE [LARGE SCALE GENOMIC DNA]</scope>
    <source>
        <strain evidence="11 12">1-3-3-3</strain>
    </source>
</reference>
<dbReference type="PROSITE" id="PS50109">
    <property type="entry name" value="HIS_KIN"/>
    <property type="match status" value="1"/>
</dbReference>
<keyword evidence="7" id="KW-0067">ATP-binding</keyword>
<evidence type="ECO:0000256" key="9">
    <source>
        <dbReference type="SAM" id="Coils"/>
    </source>
</evidence>
<evidence type="ECO:0000256" key="8">
    <source>
        <dbReference type="ARBA" id="ARBA00023012"/>
    </source>
</evidence>
<keyword evidence="8" id="KW-0902">Two-component regulatory system</keyword>
<evidence type="ECO:0000256" key="4">
    <source>
        <dbReference type="ARBA" id="ARBA00022679"/>
    </source>
</evidence>
<dbReference type="Proteomes" id="UP000294155">
    <property type="component" value="Unassembled WGS sequence"/>
</dbReference>
<evidence type="ECO:0000256" key="3">
    <source>
        <dbReference type="ARBA" id="ARBA00022553"/>
    </source>
</evidence>
<evidence type="ECO:0000313" key="12">
    <source>
        <dbReference type="Proteomes" id="UP000294155"/>
    </source>
</evidence>
<dbReference type="InterPro" id="IPR036890">
    <property type="entry name" value="HATPase_C_sf"/>
</dbReference>
<dbReference type="InterPro" id="IPR050351">
    <property type="entry name" value="BphY/WalK/GraS-like"/>
</dbReference>
<gene>
    <name evidence="11" type="ORF">EWM57_18835</name>
</gene>
<keyword evidence="5" id="KW-0547">Nucleotide-binding</keyword>
<evidence type="ECO:0000256" key="2">
    <source>
        <dbReference type="ARBA" id="ARBA00012438"/>
    </source>
</evidence>
<dbReference type="Gene3D" id="1.10.287.130">
    <property type="match status" value="1"/>
</dbReference>
<dbReference type="InterPro" id="IPR036097">
    <property type="entry name" value="HisK_dim/P_sf"/>
</dbReference>
<dbReference type="GO" id="GO:0030295">
    <property type="term" value="F:protein kinase activator activity"/>
    <property type="evidence" value="ECO:0007669"/>
    <property type="project" value="TreeGrafter"/>
</dbReference>
<keyword evidence="6 11" id="KW-0418">Kinase</keyword>
<dbReference type="GO" id="GO:0007234">
    <property type="term" value="P:osmosensory signaling via phosphorelay pathway"/>
    <property type="evidence" value="ECO:0007669"/>
    <property type="project" value="TreeGrafter"/>
</dbReference>
<dbReference type="SMART" id="SM00387">
    <property type="entry name" value="HATPase_c"/>
    <property type="match status" value="1"/>
</dbReference>
<evidence type="ECO:0000256" key="6">
    <source>
        <dbReference type="ARBA" id="ARBA00022777"/>
    </source>
</evidence>
<dbReference type="GO" id="GO:0000155">
    <property type="term" value="F:phosphorelay sensor kinase activity"/>
    <property type="evidence" value="ECO:0007669"/>
    <property type="project" value="InterPro"/>
</dbReference>
<protein>
    <recommendedName>
        <fullName evidence="2">histidine kinase</fullName>
        <ecNumber evidence="2">2.7.13.3</ecNumber>
    </recommendedName>
</protein>
<proteinExistence type="predicted"/>
<organism evidence="11 12">
    <name type="scientific">Hymenobacter persicinus</name>
    <dbReference type="NCBI Taxonomy" id="2025506"/>
    <lineage>
        <taxon>Bacteria</taxon>
        <taxon>Pseudomonadati</taxon>
        <taxon>Bacteroidota</taxon>
        <taxon>Cytophagia</taxon>
        <taxon>Cytophagales</taxon>
        <taxon>Hymenobacteraceae</taxon>
        <taxon>Hymenobacter</taxon>
    </lineage>
</organism>
<dbReference type="InterPro" id="IPR003594">
    <property type="entry name" value="HATPase_dom"/>
</dbReference>
<keyword evidence="9" id="KW-0175">Coiled coil</keyword>
<dbReference type="OrthoDB" id="9766459at2"/>
<comment type="catalytic activity">
    <reaction evidence="1">
        <text>ATP + protein L-histidine = ADP + protein N-phospho-L-histidine.</text>
        <dbReference type="EC" id="2.7.13.3"/>
    </reaction>
</comment>
<dbReference type="Gene3D" id="3.30.565.10">
    <property type="entry name" value="Histidine kinase-like ATPase, C-terminal domain"/>
    <property type="match status" value="1"/>
</dbReference>
<evidence type="ECO:0000313" key="11">
    <source>
        <dbReference type="EMBL" id="RYU76395.1"/>
    </source>
</evidence>
<keyword evidence="4" id="KW-0808">Transferase</keyword>
<keyword evidence="12" id="KW-1185">Reference proteome</keyword>
<dbReference type="InterPro" id="IPR003661">
    <property type="entry name" value="HisK_dim/P_dom"/>
</dbReference>
<keyword evidence="3" id="KW-0597">Phosphoprotein</keyword>
<comment type="caution">
    <text evidence="11">The sequence shown here is derived from an EMBL/GenBank/DDBJ whole genome shotgun (WGS) entry which is preliminary data.</text>
</comment>
<dbReference type="InterPro" id="IPR005467">
    <property type="entry name" value="His_kinase_dom"/>
</dbReference>
<evidence type="ECO:0000256" key="7">
    <source>
        <dbReference type="ARBA" id="ARBA00022840"/>
    </source>
</evidence>
<dbReference type="GO" id="GO:0005524">
    <property type="term" value="F:ATP binding"/>
    <property type="evidence" value="ECO:0007669"/>
    <property type="project" value="UniProtKB-KW"/>
</dbReference>
<accession>A0A4Q5L959</accession>
<dbReference type="SMART" id="SM00388">
    <property type="entry name" value="HisKA"/>
    <property type="match status" value="1"/>
</dbReference>
<dbReference type="SUPFAM" id="SSF55874">
    <property type="entry name" value="ATPase domain of HSP90 chaperone/DNA topoisomerase II/histidine kinase"/>
    <property type="match status" value="1"/>
</dbReference>
<dbReference type="GO" id="GO:0000156">
    <property type="term" value="F:phosphorelay response regulator activity"/>
    <property type="evidence" value="ECO:0007669"/>
    <property type="project" value="TreeGrafter"/>
</dbReference>
<dbReference type="SUPFAM" id="SSF47384">
    <property type="entry name" value="Homodimeric domain of signal transducing histidine kinase"/>
    <property type="match status" value="1"/>
</dbReference>
<dbReference type="Pfam" id="PF02518">
    <property type="entry name" value="HATPase_c"/>
    <property type="match status" value="1"/>
</dbReference>
<dbReference type="AlphaFoldDB" id="A0A4Q5L959"/>
<name>A0A4Q5L959_9BACT</name>
<dbReference type="PANTHER" id="PTHR42878">
    <property type="entry name" value="TWO-COMPONENT HISTIDINE KINASE"/>
    <property type="match status" value="1"/>
</dbReference>
<feature type="coiled-coil region" evidence="9">
    <location>
        <begin position="140"/>
        <end position="178"/>
    </location>
</feature>
<feature type="domain" description="Histidine kinase" evidence="10">
    <location>
        <begin position="199"/>
        <end position="417"/>
    </location>
</feature>
<dbReference type="EMBL" id="SEWE01000058">
    <property type="protein sequence ID" value="RYU76395.1"/>
    <property type="molecule type" value="Genomic_DNA"/>
</dbReference>